<protein>
    <submittedName>
        <fullName evidence="1">Uncharacterized protein</fullName>
    </submittedName>
</protein>
<sequence length="537" mass="61386">MQSTLDSDELYRLARDTIESAQLSAIEHLQLGLLLINAISKDDTARLIFNASQKPGESIEDSLRSINRSFKSLAQRFLPNDLVISPEVHSALRKRDNSRCCVSGSENCLQATYIVPPSILDDPDLLPGGELRPYLEAIISPETSRNLFSFIECRSQENQLKNLWLMSQPISSAFQDGRISVSKICTSSKIYWNIRKHFYEDSDIPGLLDDQFYTEPSSPDETGLPLPEAFLLNIQKTFSSIRYLQLLEGEIQQGWPESQKSKQWLQKAIFFTLRGCLSVLPVFLKSAAYNYYIKAMGYVSHSSVSLVTYLPLGLCLKFGKRVSRNEANTLRLIEKHTKIPAPKFLDFVQEKNGVGFLLMTTVPGIPAEKVIFRMTYEEREQLARDVGKCVSQYRRIKNCNKNLICDTLGGPVTDHRTDDVPSGPYMSKAAFLNQLTEGLDELRKKPPLSLLYDKEHEICFTHSDLHLSNLLLENGKLSGIVDWENAGFKPEYWDYTKVVWGFMSNERFARQMRLAFDKNYEDELEAERLLWRLKPVY</sequence>
<dbReference type="EMBL" id="JALBCA010000084">
    <property type="protein sequence ID" value="KAI2383766.1"/>
    <property type="molecule type" value="Genomic_DNA"/>
</dbReference>
<organism evidence="1">
    <name type="scientific">Ophidiomyces ophidiicola</name>
    <dbReference type="NCBI Taxonomy" id="1387563"/>
    <lineage>
        <taxon>Eukaryota</taxon>
        <taxon>Fungi</taxon>
        <taxon>Dikarya</taxon>
        <taxon>Ascomycota</taxon>
        <taxon>Pezizomycotina</taxon>
        <taxon>Eurotiomycetes</taxon>
        <taxon>Eurotiomycetidae</taxon>
        <taxon>Onygenales</taxon>
        <taxon>Onygenaceae</taxon>
        <taxon>Ophidiomyces</taxon>
    </lineage>
</organism>
<reference evidence="1" key="1">
    <citation type="journal article" date="2022" name="bioRxiv">
        <title>Population genetic analysis of Ophidiomyces ophidiicola, the causative agent of snake fungal disease, indicates recent introductions to the USA.</title>
        <authorList>
            <person name="Ladner J.T."/>
            <person name="Palmer J.M."/>
            <person name="Ettinger C.L."/>
            <person name="Stajich J.E."/>
            <person name="Farrell T.M."/>
            <person name="Glorioso B.M."/>
            <person name="Lawson B."/>
            <person name="Price S.J."/>
            <person name="Stengle A.G."/>
            <person name="Grear D.A."/>
            <person name="Lorch J.M."/>
        </authorList>
    </citation>
    <scope>NUCLEOTIDE SEQUENCE</scope>
    <source>
        <strain evidence="1">NWHC 24266-5</strain>
    </source>
</reference>
<comment type="caution">
    <text evidence="1">The sequence shown here is derived from an EMBL/GenBank/DDBJ whole genome shotgun (WGS) entry which is preliminary data.</text>
</comment>
<name>A0ACB8URR8_9EURO</name>
<gene>
    <name evidence="1" type="ORF">LOY88_005047</name>
</gene>
<evidence type="ECO:0000313" key="1">
    <source>
        <dbReference type="EMBL" id="KAI2383766.1"/>
    </source>
</evidence>
<accession>A0ACB8URR8</accession>
<proteinExistence type="predicted"/>